<name>A0A8S0UD26_OLEEU</name>
<dbReference type="SMART" id="SM00353">
    <property type="entry name" value="HLH"/>
    <property type="match status" value="1"/>
</dbReference>
<dbReference type="Pfam" id="PF00010">
    <property type="entry name" value="HLH"/>
    <property type="match status" value="1"/>
</dbReference>
<dbReference type="Proteomes" id="UP000594638">
    <property type="component" value="Unassembled WGS sequence"/>
</dbReference>
<keyword evidence="8" id="KW-1185">Reference proteome</keyword>
<dbReference type="EMBL" id="CACTIH010007521">
    <property type="protein sequence ID" value="CAA3015026.1"/>
    <property type="molecule type" value="Genomic_DNA"/>
</dbReference>
<dbReference type="InterPro" id="IPR011598">
    <property type="entry name" value="bHLH_dom"/>
</dbReference>
<dbReference type="Gene3D" id="4.10.280.10">
    <property type="entry name" value="Helix-loop-helix DNA-binding domain"/>
    <property type="match status" value="1"/>
</dbReference>
<dbReference type="GO" id="GO:0005634">
    <property type="term" value="C:nucleus"/>
    <property type="evidence" value="ECO:0007669"/>
    <property type="project" value="UniProtKB-SubCell"/>
</dbReference>
<gene>
    <name evidence="7" type="ORF">OLEA9_A000148</name>
</gene>
<reference evidence="7 8" key="1">
    <citation type="submission" date="2019-12" db="EMBL/GenBank/DDBJ databases">
        <authorList>
            <person name="Alioto T."/>
            <person name="Alioto T."/>
            <person name="Gomez Garrido J."/>
        </authorList>
    </citation>
    <scope>NUCLEOTIDE SEQUENCE [LARGE SCALE GENOMIC DNA]</scope>
</reference>
<evidence type="ECO:0000256" key="3">
    <source>
        <dbReference type="ARBA" id="ARBA00023163"/>
    </source>
</evidence>
<evidence type="ECO:0000256" key="1">
    <source>
        <dbReference type="ARBA" id="ARBA00004123"/>
    </source>
</evidence>
<dbReference type="SUPFAM" id="SSF47459">
    <property type="entry name" value="HLH, helix-loop-helix DNA-binding domain"/>
    <property type="match status" value="1"/>
</dbReference>
<proteinExistence type="predicted"/>
<dbReference type="AlphaFoldDB" id="A0A8S0UD26"/>
<comment type="subcellular location">
    <subcellularLocation>
        <location evidence="1">Nucleus</location>
    </subcellularLocation>
</comment>
<keyword evidence="2" id="KW-0805">Transcription regulation</keyword>
<dbReference type="PANTHER" id="PTHR45959">
    <property type="entry name" value="BHLH TRANSCRIPTION FACTOR"/>
    <property type="match status" value="1"/>
</dbReference>
<evidence type="ECO:0000313" key="8">
    <source>
        <dbReference type="Proteomes" id="UP000594638"/>
    </source>
</evidence>
<evidence type="ECO:0000259" key="6">
    <source>
        <dbReference type="PROSITE" id="PS50888"/>
    </source>
</evidence>
<evidence type="ECO:0000313" key="7">
    <source>
        <dbReference type="EMBL" id="CAA3015026.1"/>
    </source>
</evidence>
<keyword evidence="4" id="KW-0539">Nucleus</keyword>
<sequence>MTTLSSLGVDIAAAVASDESAKISFAFYILLPKNCTKILSSDQDMESEQFLVNSKGEAINLDELYSLEPILADIFSSDLSQYNTVDAINSQQTSIKSEAKQLSYNTSWSSYINGPQHQEISTKPSNSSFSSSCPSQLISFGKSNQTENLHRIMSRDSSVSPQIIKFSSLTMKEPLGKKQYEMGAKKVPCSVIRSPLQAQDHVMSERKRREKLSQLFINLSKVVPGLKKLDKASLLGDAIKHVQELQERVRILEEEAEEANRNLIITSNANYSATRNSIPTLNSFSSKESSINSGTRESVPAEIKARISNNNVMIKIFHKKHKGLVSRIQYEMENLHLNILDIRAMPFGSSTVDITILAEMKREFCVTVEDIVEHLEMAFLNRQA</sequence>
<feature type="domain" description="BHLH" evidence="6">
    <location>
        <begin position="196"/>
        <end position="245"/>
    </location>
</feature>
<dbReference type="InterPro" id="IPR036638">
    <property type="entry name" value="HLH_DNA-bd_sf"/>
</dbReference>
<dbReference type="PROSITE" id="PS50888">
    <property type="entry name" value="BHLH"/>
    <property type="match status" value="1"/>
</dbReference>
<accession>A0A8S0UD26</accession>
<evidence type="ECO:0000256" key="4">
    <source>
        <dbReference type="ARBA" id="ARBA00023242"/>
    </source>
</evidence>
<dbReference type="GO" id="GO:0046983">
    <property type="term" value="F:protein dimerization activity"/>
    <property type="evidence" value="ECO:0007669"/>
    <property type="project" value="InterPro"/>
</dbReference>
<evidence type="ECO:0000256" key="2">
    <source>
        <dbReference type="ARBA" id="ARBA00023015"/>
    </source>
</evidence>
<keyword evidence="5" id="KW-0175">Coiled coil</keyword>
<organism evidence="7 8">
    <name type="scientific">Olea europaea subsp. europaea</name>
    <dbReference type="NCBI Taxonomy" id="158383"/>
    <lineage>
        <taxon>Eukaryota</taxon>
        <taxon>Viridiplantae</taxon>
        <taxon>Streptophyta</taxon>
        <taxon>Embryophyta</taxon>
        <taxon>Tracheophyta</taxon>
        <taxon>Spermatophyta</taxon>
        <taxon>Magnoliopsida</taxon>
        <taxon>eudicotyledons</taxon>
        <taxon>Gunneridae</taxon>
        <taxon>Pentapetalae</taxon>
        <taxon>asterids</taxon>
        <taxon>lamiids</taxon>
        <taxon>Lamiales</taxon>
        <taxon>Oleaceae</taxon>
        <taxon>Oleeae</taxon>
        <taxon>Olea</taxon>
    </lineage>
</organism>
<keyword evidence="3" id="KW-0804">Transcription</keyword>
<dbReference type="InterPro" id="IPR052610">
    <property type="entry name" value="bHLH_transcription_regulator"/>
</dbReference>
<protein>
    <submittedName>
        <fullName evidence="7">Transcription factor bHLH18</fullName>
    </submittedName>
</protein>
<dbReference type="OrthoDB" id="690068at2759"/>
<feature type="coiled-coil region" evidence="5">
    <location>
        <begin position="235"/>
        <end position="269"/>
    </location>
</feature>
<evidence type="ECO:0000256" key="5">
    <source>
        <dbReference type="SAM" id="Coils"/>
    </source>
</evidence>
<dbReference type="Gramene" id="OE9A000148T4">
    <property type="protein sequence ID" value="OE9A000148C4"/>
    <property type="gene ID" value="OE9A000148"/>
</dbReference>
<comment type="caution">
    <text evidence="7">The sequence shown here is derived from an EMBL/GenBank/DDBJ whole genome shotgun (WGS) entry which is preliminary data.</text>
</comment>
<dbReference type="PANTHER" id="PTHR45959:SF2">
    <property type="entry name" value="BHLH TRANSCRIPTION FACTOR"/>
    <property type="match status" value="1"/>
</dbReference>